<evidence type="ECO:0000256" key="9">
    <source>
        <dbReference type="ARBA" id="ARBA00023136"/>
    </source>
</evidence>
<keyword evidence="8" id="KW-1133">Transmembrane helix</keyword>
<keyword evidence="9 10" id="KW-0472">Membrane</keyword>
<evidence type="ECO:0000256" key="2">
    <source>
        <dbReference type="ARBA" id="ARBA00004162"/>
    </source>
</evidence>
<dbReference type="Proteomes" id="UP001595478">
    <property type="component" value="Unassembled WGS sequence"/>
</dbReference>
<evidence type="ECO:0000256" key="4">
    <source>
        <dbReference type="ARBA" id="ARBA00022475"/>
    </source>
</evidence>
<protein>
    <recommendedName>
        <fullName evidence="10">Flagellar protein FliL</fullName>
    </recommendedName>
</protein>
<comment type="caution">
    <text evidence="11">The sequence shown here is derived from an EMBL/GenBank/DDBJ whole genome shotgun (WGS) entry which is preliminary data.</text>
</comment>
<evidence type="ECO:0000313" key="11">
    <source>
        <dbReference type="EMBL" id="MFC3123091.1"/>
    </source>
</evidence>
<evidence type="ECO:0000256" key="6">
    <source>
        <dbReference type="ARBA" id="ARBA00022692"/>
    </source>
</evidence>
<proteinExistence type="inferred from homology"/>
<evidence type="ECO:0000256" key="7">
    <source>
        <dbReference type="ARBA" id="ARBA00022779"/>
    </source>
</evidence>
<evidence type="ECO:0000256" key="8">
    <source>
        <dbReference type="ARBA" id="ARBA00022989"/>
    </source>
</evidence>
<keyword evidence="6" id="KW-0812">Transmembrane</keyword>
<evidence type="ECO:0000313" key="12">
    <source>
        <dbReference type="Proteomes" id="UP001595478"/>
    </source>
</evidence>
<keyword evidence="7 10" id="KW-0283">Flagellar rotation</keyword>
<evidence type="ECO:0000256" key="10">
    <source>
        <dbReference type="RuleBase" id="RU364125"/>
    </source>
</evidence>
<accession>A0ABV7FUJ6</accession>
<keyword evidence="5 10" id="KW-0145">Chemotaxis</keyword>
<keyword evidence="12" id="KW-1185">Reference proteome</keyword>
<keyword evidence="4" id="KW-1003">Cell membrane</keyword>
<keyword evidence="11" id="KW-0282">Flagellum</keyword>
<dbReference type="Pfam" id="PF03748">
    <property type="entry name" value="FliL"/>
    <property type="match status" value="1"/>
</dbReference>
<keyword evidence="10" id="KW-0997">Cell inner membrane</keyword>
<reference evidence="12" key="1">
    <citation type="journal article" date="2019" name="Int. J. Syst. Evol. Microbiol.">
        <title>The Global Catalogue of Microorganisms (GCM) 10K type strain sequencing project: providing services to taxonomists for standard genome sequencing and annotation.</title>
        <authorList>
            <consortium name="The Broad Institute Genomics Platform"/>
            <consortium name="The Broad Institute Genome Sequencing Center for Infectious Disease"/>
            <person name="Wu L."/>
            <person name="Ma J."/>
        </authorList>
    </citation>
    <scope>NUCLEOTIDE SEQUENCE [LARGE SCALE GENOMIC DNA]</scope>
    <source>
        <strain evidence="12">KCTC 52473</strain>
    </source>
</reference>
<comment type="similarity">
    <text evidence="3 10">Belongs to the FliL family.</text>
</comment>
<dbReference type="PANTHER" id="PTHR35091">
    <property type="entry name" value="FLAGELLAR PROTEIN FLIL"/>
    <property type="match status" value="1"/>
</dbReference>
<dbReference type="InterPro" id="IPR005503">
    <property type="entry name" value="FliL"/>
</dbReference>
<evidence type="ECO:0000256" key="5">
    <source>
        <dbReference type="ARBA" id="ARBA00022500"/>
    </source>
</evidence>
<keyword evidence="11" id="KW-0966">Cell projection</keyword>
<evidence type="ECO:0000256" key="3">
    <source>
        <dbReference type="ARBA" id="ARBA00008281"/>
    </source>
</evidence>
<dbReference type="EMBL" id="JBHRSW010000047">
    <property type="protein sequence ID" value="MFC3123091.1"/>
    <property type="molecule type" value="Genomic_DNA"/>
</dbReference>
<comment type="subcellular location">
    <subcellularLocation>
        <location evidence="10">Cell inner membrane</location>
    </subcellularLocation>
    <subcellularLocation>
        <location evidence="2">Cell membrane</location>
        <topology evidence="2">Single-pass membrane protein</topology>
    </subcellularLocation>
</comment>
<name>A0ABV7FUJ6_9ALTE</name>
<evidence type="ECO:0000256" key="1">
    <source>
        <dbReference type="ARBA" id="ARBA00002254"/>
    </source>
</evidence>
<sequence>MLTTLSSKVMGKKMLQNKSIWLATRRWSATYMLVLATLLMFDAKAQDESGSSSPNYAYIALEPDIITNYTGDNSKRLGYLRITVEVMLDDPDYIPDIEHHMPLLRATAIEIIGAQSEQKVKSLTGREEIRRNMAKSFKDIMLRETGDESVRDVIFTKFLRQGG</sequence>
<dbReference type="RefSeq" id="WP_376921212.1">
    <property type="nucleotide sequence ID" value="NZ_JBHRSW010000047.1"/>
</dbReference>
<keyword evidence="11" id="KW-0969">Cilium</keyword>
<dbReference type="PANTHER" id="PTHR35091:SF5">
    <property type="entry name" value="FLAGELLAR PROTEIN FLIL"/>
    <property type="match status" value="1"/>
</dbReference>
<comment type="function">
    <text evidence="1 10">Controls the rotational direction of flagella during chemotaxis.</text>
</comment>
<gene>
    <name evidence="11" type="ORF">ACFOHL_15825</name>
</gene>
<organism evidence="11 12">
    <name type="scientific">Agaribacter flavus</name>
    <dbReference type="NCBI Taxonomy" id="1902781"/>
    <lineage>
        <taxon>Bacteria</taxon>
        <taxon>Pseudomonadati</taxon>
        <taxon>Pseudomonadota</taxon>
        <taxon>Gammaproteobacteria</taxon>
        <taxon>Alteromonadales</taxon>
        <taxon>Alteromonadaceae</taxon>
        <taxon>Agaribacter</taxon>
    </lineage>
</organism>